<protein>
    <submittedName>
        <fullName evidence="1">Uncharacterized protein</fullName>
    </submittedName>
</protein>
<reference evidence="1 2" key="1">
    <citation type="submission" date="2018-06" db="EMBL/GenBank/DDBJ databases">
        <title>Comparative genomics reveals the genomic features of Rhizophagus irregularis, R. cerebriforme, R. diaphanum and Gigaspora rosea, and their symbiotic lifestyle signature.</title>
        <authorList>
            <person name="Morin E."/>
            <person name="San Clemente H."/>
            <person name="Chen E.C.H."/>
            <person name="De La Providencia I."/>
            <person name="Hainaut M."/>
            <person name="Kuo A."/>
            <person name="Kohler A."/>
            <person name="Murat C."/>
            <person name="Tang N."/>
            <person name="Roy S."/>
            <person name="Loubradou J."/>
            <person name="Henrissat B."/>
            <person name="Grigoriev I.V."/>
            <person name="Corradi N."/>
            <person name="Roux C."/>
            <person name="Martin F.M."/>
        </authorList>
    </citation>
    <scope>NUCLEOTIDE SEQUENCE [LARGE SCALE GENOMIC DNA]</scope>
    <source>
        <strain evidence="1 2">DAOM 194757</strain>
    </source>
</reference>
<comment type="caution">
    <text evidence="1">The sequence shown here is derived from an EMBL/GenBank/DDBJ whole genome shotgun (WGS) entry which is preliminary data.</text>
</comment>
<proteinExistence type="predicted"/>
<dbReference type="EMBL" id="QKWP01000300">
    <property type="protein sequence ID" value="RIB22623.1"/>
    <property type="molecule type" value="Genomic_DNA"/>
</dbReference>
<evidence type="ECO:0000313" key="2">
    <source>
        <dbReference type="Proteomes" id="UP000266673"/>
    </source>
</evidence>
<dbReference type="Proteomes" id="UP000266673">
    <property type="component" value="Unassembled WGS sequence"/>
</dbReference>
<organism evidence="1 2">
    <name type="scientific">Gigaspora rosea</name>
    <dbReference type="NCBI Taxonomy" id="44941"/>
    <lineage>
        <taxon>Eukaryota</taxon>
        <taxon>Fungi</taxon>
        <taxon>Fungi incertae sedis</taxon>
        <taxon>Mucoromycota</taxon>
        <taxon>Glomeromycotina</taxon>
        <taxon>Glomeromycetes</taxon>
        <taxon>Diversisporales</taxon>
        <taxon>Gigasporaceae</taxon>
        <taxon>Gigaspora</taxon>
    </lineage>
</organism>
<sequence length="142" mass="16826">MLSLNKDKREAITIESIKKYEKEPDDAEKFLSIIGSNFKWPVSMPDHYRSFVVWALTDDVTRFEHADKAAYNYLVFFDCLDKGEFAMHMDEWVLVYQQKVIEYGQEYTEEQWLEYEEKPGAIYLPAYLSKHINAKPARAMHT</sequence>
<name>A0A397VRQ6_9GLOM</name>
<dbReference type="OrthoDB" id="2430512at2759"/>
<evidence type="ECO:0000313" key="1">
    <source>
        <dbReference type="EMBL" id="RIB22623.1"/>
    </source>
</evidence>
<dbReference type="AlphaFoldDB" id="A0A397VRQ6"/>
<accession>A0A397VRQ6</accession>
<gene>
    <name evidence="1" type="ORF">C2G38_2033414</name>
</gene>
<keyword evidence="2" id="KW-1185">Reference proteome</keyword>